<reference evidence="1 2" key="1">
    <citation type="submission" date="2015-11" db="EMBL/GenBank/DDBJ databases">
        <title>Butyribacter intestini gen. nov., sp. nov., a butyric acid-producing bacterium of the family Lachnospiraceae isolated from the human faeces.</title>
        <authorList>
            <person name="Zou Y."/>
            <person name="Xue W."/>
            <person name="Luo G."/>
            <person name="Lv M."/>
        </authorList>
    </citation>
    <scope>NUCLEOTIDE SEQUENCE [LARGE SCALE GENOMIC DNA]</scope>
    <source>
        <strain evidence="1 2">ACET-33324</strain>
    </source>
</reference>
<organism evidence="1 2">
    <name type="scientific">Acetivibrio ethanolgignens</name>
    <dbReference type="NCBI Taxonomy" id="290052"/>
    <lineage>
        <taxon>Bacteria</taxon>
        <taxon>Bacillati</taxon>
        <taxon>Bacillota</taxon>
        <taxon>Clostridia</taxon>
        <taxon>Eubacteriales</taxon>
        <taxon>Oscillospiraceae</taxon>
        <taxon>Acetivibrio</taxon>
    </lineage>
</organism>
<dbReference type="Proteomes" id="UP000054874">
    <property type="component" value="Unassembled WGS sequence"/>
</dbReference>
<dbReference type="RefSeq" id="WP_058353838.1">
    <property type="nucleotide sequence ID" value="NZ_CABMMD010000195.1"/>
</dbReference>
<accession>A0A0V8QCD5</accession>
<sequence length="63" mass="7133">MMKECPFSSCSKCDIWVDYQVACAALQEAEELCSSNWKEISYLLERVEILEAQLTEAGISIPE</sequence>
<evidence type="ECO:0000313" key="1">
    <source>
        <dbReference type="EMBL" id="KSV57910.1"/>
    </source>
</evidence>
<keyword evidence="2" id="KW-1185">Reference proteome</keyword>
<proteinExistence type="predicted"/>
<dbReference type="AlphaFoldDB" id="A0A0V8QCD5"/>
<protein>
    <submittedName>
        <fullName evidence="1">Uncharacterized protein</fullName>
    </submittedName>
</protein>
<comment type="caution">
    <text evidence="1">The sequence shown here is derived from an EMBL/GenBank/DDBJ whole genome shotgun (WGS) entry which is preliminary data.</text>
</comment>
<dbReference type="EMBL" id="LNAM01000195">
    <property type="protein sequence ID" value="KSV57910.1"/>
    <property type="molecule type" value="Genomic_DNA"/>
</dbReference>
<evidence type="ECO:0000313" key="2">
    <source>
        <dbReference type="Proteomes" id="UP000054874"/>
    </source>
</evidence>
<gene>
    <name evidence="1" type="ORF">ASU35_14825</name>
</gene>
<dbReference type="STRING" id="290052.ASU35_14825"/>
<dbReference type="NCBIfam" id="NF033850">
    <property type="entry name" value="LCxxNW"/>
    <property type="match status" value="1"/>
</dbReference>
<name>A0A0V8QCD5_9FIRM</name>